<accession>A0A9W7FY73</accession>
<feature type="compositionally biased region" description="Polar residues" evidence="1">
    <location>
        <begin position="75"/>
        <end position="96"/>
    </location>
</feature>
<evidence type="ECO:0000313" key="3">
    <source>
        <dbReference type="Proteomes" id="UP001165082"/>
    </source>
</evidence>
<feature type="region of interest" description="Disordered" evidence="1">
    <location>
        <begin position="33"/>
        <end position="96"/>
    </location>
</feature>
<organism evidence="2 3">
    <name type="scientific">Triparma retinervis</name>
    <dbReference type="NCBI Taxonomy" id="2557542"/>
    <lineage>
        <taxon>Eukaryota</taxon>
        <taxon>Sar</taxon>
        <taxon>Stramenopiles</taxon>
        <taxon>Ochrophyta</taxon>
        <taxon>Bolidophyceae</taxon>
        <taxon>Parmales</taxon>
        <taxon>Triparmaceae</taxon>
        <taxon>Triparma</taxon>
    </lineage>
</organism>
<keyword evidence="3" id="KW-1185">Reference proteome</keyword>
<comment type="caution">
    <text evidence="2">The sequence shown here is derived from an EMBL/GenBank/DDBJ whole genome shotgun (WGS) entry which is preliminary data.</text>
</comment>
<sequence>MSPRDKETAILAIIHDYAPQDCESDLASPIARQAVTTHDDRKVSSSGISSPWEENSWTWEKDNRRVTQHGPPGNPNDNQERPSTSTPTLQPSEQTSANMSVMELLKSTLTKPKKFEIKVDLTQSNFSEKTPFPGMDPTRLGALMMQLEVDEASAGWQWDDTFSTTWHKIHGVSPPEDMAISTVNPNDMEAVMDMIRDEGGVKESNISSMVKTLADHFGPYYDHLELRKEMMTER</sequence>
<feature type="compositionally biased region" description="Polar residues" evidence="1">
    <location>
        <begin position="44"/>
        <end position="58"/>
    </location>
</feature>
<reference evidence="2" key="1">
    <citation type="submission" date="2022-07" db="EMBL/GenBank/DDBJ databases">
        <title>Genome analysis of Parmales, a sister group of diatoms, reveals the evolutionary specialization of diatoms from phago-mixotrophs to photoautotrophs.</title>
        <authorList>
            <person name="Ban H."/>
            <person name="Sato S."/>
            <person name="Yoshikawa S."/>
            <person name="Kazumasa Y."/>
            <person name="Nakamura Y."/>
            <person name="Ichinomiya M."/>
            <person name="Saitoh K."/>
            <person name="Sato N."/>
            <person name="Blanc-Mathieu R."/>
            <person name="Endo H."/>
            <person name="Kuwata A."/>
            <person name="Ogata H."/>
        </authorList>
    </citation>
    <scope>NUCLEOTIDE SEQUENCE</scope>
</reference>
<proteinExistence type="predicted"/>
<dbReference type="Proteomes" id="UP001165082">
    <property type="component" value="Unassembled WGS sequence"/>
</dbReference>
<evidence type="ECO:0000256" key="1">
    <source>
        <dbReference type="SAM" id="MobiDB-lite"/>
    </source>
</evidence>
<feature type="non-terminal residue" evidence="2">
    <location>
        <position position="1"/>
    </location>
</feature>
<name>A0A9W7FY73_9STRA</name>
<dbReference type="AlphaFoldDB" id="A0A9W7FY73"/>
<gene>
    <name evidence="2" type="ORF">TrRE_jg913</name>
</gene>
<dbReference type="EMBL" id="BRXZ01006968">
    <property type="protein sequence ID" value="GMI22650.1"/>
    <property type="molecule type" value="Genomic_DNA"/>
</dbReference>
<evidence type="ECO:0000313" key="2">
    <source>
        <dbReference type="EMBL" id="GMI22650.1"/>
    </source>
</evidence>
<protein>
    <submittedName>
        <fullName evidence="2">Uncharacterized protein</fullName>
    </submittedName>
</protein>